<reference evidence="1" key="2">
    <citation type="submission" date="2021-02" db="EMBL/GenBank/DDBJ databases">
        <authorList>
            <person name="Kimball J.A."/>
            <person name="Haas M.W."/>
            <person name="Macchietto M."/>
            <person name="Kono T."/>
            <person name="Duquette J."/>
            <person name="Shao M."/>
        </authorList>
    </citation>
    <scope>NUCLEOTIDE SEQUENCE</scope>
    <source>
        <tissue evidence="1">Fresh leaf tissue</tissue>
    </source>
</reference>
<keyword evidence="2" id="KW-1185">Reference proteome</keyword>
<protein>
    <submittedName>
        <fullName evidence="1">Uncharacterized protein</fullName>
    </submittedName>
</protein>
<reference evidence="1" key="1">
    <citation type="journal article" date="2021" name="bioRxiv">
        <title>Whole Genome Assembly and Annotation of Northern Wild Rice, Zizania palustris L., Supports a Whole Genome Duplication in the Zizania Genus.</title>
        <authorList>
            <person name="Haas M."/>
            <person name="Kono T."/>
            <person name="Macchietto M."/>
            <person name="Millas R."/>
            <person name="McGilp L."/>
            <person name="Shao M."/>
            <person name="Duquette J."/>
            <person name="Hirsch C.N."/>
            <person name="Kimball J."/>
        </authorList>
    </citation>
    <scope>NUCLEOTIDE SEQUENCE</scope>
    <source>
        <tissue evidence="1">Fresh leaf tissue</tissue>
    </source>
</reference>
<accession>A0A8J5VYZ2</accession>
<gene>
    <name evidence="1" type="ORF">GUJ93_ZPchr0004g38446</name>
</gene>
<evidence type="ECO:0000313" key="1">
    <source>
        <dbReference type="EMBL" id="KAG8065224.1"/>
    </source>
</evidence>
<dbReference type="Proteomes" id="UP000729402">
    <property type="component" value="Unassembled WGS sequence"/>
</dbReference>
<comment type="caution">
    <text evidence="1">The sequence shown here is derived from an EMBL/GenBank/DDBJ whole genome shotgun (WGS) entry which is preliminary data.</text>
</comment>
<dbReference type="AlphaFoldDB" id="A0A8J5VYZ2"/>
<proteinExistence type="predicted"/>
<organism evidence="1 2">
    <name type="scientific">Zizania palustris</name>
    <name type="common">Northern wild rice</name>
    <dbReference type="NCBI Taxonomy" id="103762"/>
    <lineage>
        <taxon>Eukaryota</taxon>
        <taxon>Viridiplantae</taxon>
        <taxon>Streptophyta</taxon>
        <taxon>Embryophyta</taxon>
        <taxon>Tracheophyta</taxon>
        <taxon>Spermatophyta</taxon>
        <taxon>Magnoliopsida</taxon>
        <taxon>Liliopsida</taxon>
        <taxon>Poales</taxon>
        <taxon>Poaceae</taxon>
        <taxon>BOP clade</taxon>
        <taxon>Oryzoideae</taxon>
        <taxon>Oryzeae</taxon>
        <taxon>Zizaniinae</taxon>
        <taxon>Zizania</taxon>
    </lineage>
</organism>
<name>A0A8J5VYZ2_ZIZPA</name>
<dbReference type="OrthoDB" id="8062037at2759"/>
<dbReference type="EMBL" id="JAAALK010000285">
    <property type="protein sequence ID" value="KAG8065224.1"/>
    <property type="molecule type" value="Genomic_DNA"/>
</dbReference>
<sequence length="99" mass="10995">MWFRPHETCPLCCVPVSPKAGEVTAEGLPRVPCEDSAMEFPMFPTNVLFWGTHDDCHQRRPLIPTTTASSHGRCLDEHLLLHAQEGESGDRHLPVGVHA</sequence>
<evidence type="ECO:0000313" key="2">
    <source>
        <dbReference type="Proteomes" id="UP000729402"/>
    </source>
</evidence>